<dbReference type="AlphaFoldDB" id="A0A2S8AEV2"/>
<sequence length="151" mass="16594">MSDYNLIFGVEHYIDGQHNGGVFNSGNLNMYGYYYQNPINYVDPNGKQIFLGGATVISTTTTIGSSTITIGTTVATMPKGPIIISPGLDYNTIRPEIELEEVEVVGRSAPKKSWLKRVGNKIGRLWDKVVDWMTGENREASIEGSDTKGDE</sequence>
<dbReference type="Proteomes" id="UP000238042">
    <property type="component" value="Unassembled WGS sequence"/>
</dbReference>
<comment type="caution">
    <text evidence="1">The sequence shown here is derived from an EMBL/GenBank/DDBJ whole genome shotgun (WGS) entry which is preliminary data.</text>
</comment>
<reference evidence="1 2" key="1">
    <citation type="submission" date="2018-02" db="EMBL/GenBank/DDBJ databases">
        <title>Genome sequences of Apibacter spp., gut symbionts of Asian honey bees.</title>
        <authorList>
            <person name="Kwong W.K."/>
            <person name="Steele M.I."/>
            <person name="Moran N.A."/>
        </authorList>
    </citation>
    <scope>NUCLEOTIDE SEQUENCE [LARGE SCALE GENOMIC DNA]</scope>
    <source>
        <strain evidence="2">wkB301</strain>
    </source>
</reference>
<accession>A0A2S8AEV2</accession>
<organism evidence="1 2">
    <name type="scientific">Apibacter adventoris</name>
    <dbReference type="NCBI Taxonomy" id="1679466"/>
    <lineage>
        <taxon>Bacteria</taxon>
        <taxon>Pseudomonadati</taxon>
        <taxon>Bacteroidota</taxon>
        <taxon>Flavobacteriia</taxon>
        <taxon>Flavobacteriales</taxon>
        <taxon>Weeksellaceae</taxon>
        <taxon>Apibacter</taxon>
    </lineage>
</organism>
<evidence type="ECO:0008006" key="3">
    <source>
        <dbReference type="Google" id="ProtNLM"/>
    </source>
</evidence>
<keyword evidence="2" id="KW-1185">Reference proteome</keyword>
<evidence type="ECO:0000313" key="2">
    <source>
        <dbReference type="Proteomes" id="UP000238042"/>
    </source>
</evidence>
<gene>
    <name evidence="1" type="ORF">C4S77_04255</name>
</gene>
<evidence type="ECO:0000313" key="1">
    <source>
        <dbReference type="EMBL" id="PQL93771.1"/>
    </source>
</evidence>
<name>A0A2S8AEV2_9FLAO</name>
<protein>
    <recommendedName>
        <fullName evidence="3">RHS repeat-associated core domain-containing protein</fullName>
    </recommendedName>
</protein>
<proteinExistence type="predicted"/>
<dbReference type="EMBL" id="PSZM01000028">
    <property type="protein sequence ID" value="PQL93771.1"/>
    <property type="molecule type" value="Genomic_DNA"/>
</dbReference>